<gene>
    <name evidence="3" type="ORF">TRICI_000193</name>
</gene>
<dbReference type="PANTHER" id="PTHR38695">
    <property type="entry name" value="AMINO ACID PERMEASE_ SLC12A DOMAIN-CONTAINING PROTEIN"/>
    <property type="match status" value="1"/>
</dbReference>
<name>A0A642VE54_9ASCO</name>
<evidence type="ECO:0000259" key="2">
    <source>
        <dbReference type="Pfam" id="PF17648"/>
    </source>
</evidence>
<proteinExistence type="predicted"/>
<keyword evidence="4" id="KW-1185">Reference proteome</keyword>
<feature type="domain" description="Luciferase" evidence="2">
    <location>
        <begin position="148"/>
        <end position="215"/>
    </location>
</feature>
<evidence type="ECO:0000256" key="1">
    <source>
        <dbReference type="SAM" id="Phobius"/>
    </source>
</evidence>
<keyword evidence="1" id="KW-0472">Membrane</keyword>
<accession>A0A642VE54</accession>
<organism evidence="3 4">
    <name type="scientific">Trichomonascus ciferrii</name>
    <dbReference type="NCBI Taxonomy" id="44093"/>
    <lineage>
        <taxon>Eukaryota</taxon>
        <taxon>Fungi</taxon>
        <taxon>Dikarya</taxon>
        <taxon>Ascomycota</taxon>
        <taxon>Saccharomycotina</taxon>
        <taxon>Dipodascomycetes</taxon>
        <taxon>Dipodascales</taxon>
        <taxon>Trichomonascaceae</taxon>
        <taxon>Trichomonascus</taxon>
        <taxon>Trichomonascus ciferrii complex</taxon>
    </lineage>
</organism>
<dbReference type="InterPro" id="IPR048273">
    <property type="entry name" value="Luciferase"/>
</dbReference>
<dbReference type="EMBL" id="SWFS01000021">
    <property type="protein sequence ID" value="KAA8917657.1"/>
    <property type="molecule type" value="Genomic_DNA"/>
</dbReference>
<evidence type="ECO:0000313" key="3">
    <source>
        <dbReference type="EMBL" id="KAA8917657.1"/>
    </source>
</evidence>
<protein>
    <recommendedName>
        <fullName evidence="2">Luciferase domain-containing protein</fullName>
    </recommendedName>
</protein>
<sequence>MNRSYLNASLAIGGGTLALYYVVRDYRAWKVVALHGGAPVNVLGYLVSTLSILVLRGDRRNPKQIKDTVGGKGFLDPEAVEKRSGPVPAVAKWKVPQRQVTEKQPDNSEGLAEQFYEQAIEKHGLQLEPSLVENHISALFSNKRDPEHELIHRHPTDGTFHLLVHPQDAKVIIENNWGELFSVPPGWVRNNGETVLLYCPRSQEDITVFHKFLDASAAFIKSQDSN</sequence>
<feature type="transmembrane region" description="Helical" evidence="1">
    <location>
        <begin position="35"/>
        <end position="55"/>
    </location>
</feature>
<comment type="caution">
    <text evidence="3">The sequence shown here is derived from an EMBL/GenBank/DDBJ whole genome shotgun (WGS) entry which is preliminary data.</text>
</comment>
<keyword evidence="1" id="KW-0812">Transmembrane</keyword>
<dbReference type="VEuPathDB" id="FungiDB:TRICI_000193"/>
<reference evidence="3" key="1">
    <citation type="journal article" date="2019" name="G3 (Bethesda)">
        <title>Genome Assemblies of Two Rare Opportunistic Yeast Pathogens: Diutina rugosa (syn. Candida rugosa) and Trichomonascus ciferrii (syn. Candida ciferrii).</title>
        <authorList>
            <person name="Mixao V."/>
            <person name="Saus E."/>
            <person name="Hansen A.P."/>
            <person name="Lass-Florl C."/>
            <person name="Gabaldon T."/>
        </authorList>
    </citation>
    <scope>NUCLEOTIDE SEQUENCE</scope>
    <source>
        <strain evidence="3">CBS 4856</strain>
    </source>
</reference>
<evidence type="ECO:0000313" key="4">
    <source>
        <dbReference type="Proteomes" id="UP000761534"/>
    </source>
</evidence>
<feature type="transmembrane region" description="Helical" evidence="1">
    <location>
        <begin position="5"/>
        <end position="23"/>
    </location>
</feature>
<dbReference type="InterPro" id="IPR040841">
    <property type="entry name" value="Luciferase_dom"/>
</dbReference>
<dbReference type="PANTHER" id="PTHR38695:SF1">
    <property type="entry name" value="AMINO ACID PERMEASE_ SLC12A DOMAIN-CONTAINING PROTEIN"/>
    <property type="match status" value="1"/>
</dbReference>
<dbReference type="OrthoDB" id="9987011at2759"/>
<dbReference type="Proteomes" id="UP000761534">
    <property type="component" value="Unassembled WGS sequence"/>
</dbReference>
<dbReference type="Pfam" id="PF17648">
    <property type="entry name" value="Luciferase"/>
    <property type="match status" value="1"/>
</dbReference>
<keyword evidence="1" id="KW-1133">Transmembrane helix</keyword>
<dbReference type="AlphaFoldDB" id="A0A642VE54"/>